<sequence>MNNILFLHDTSLNTPRGAELTINQLISTGSNLNYNILTENLKDFEITKKNILKSNLLVVNSTSRCPFELELIDFILSLSIPYIKIEFDYNFCIRRNILCTVDRSIKSCCNPDKFHIYRKLFANAILNIFQSPKHYEAHYDFYGEAIKNYKTYPPTVDVDNLNISKNKIDDVIPFFGDLNYLKGGKAYIEFAEKHPEKKFPVYGKNYLRQIIPNNVEFHEPISNNEVLNILGRTKTFFCQPVWPEPSGRLAAEAFLSGCKIISNDKIGTFSFDFYPDNKAKAIDEMKAVLVDFWKEIDTILNNKKQNKSKSLGKVLVYKSYGGLGDIFFAIPAINKLANVSDSLSFAVAPRLVPFFSKHLKNILVINEEDAKKQENIFDNIYELGNYPAFRGFDLPHALKYPTHKKVKQHAIQHYIDTVAKLHIEISSEYYGFPYFAKTKTITKKHFVVHHGAGFLLKIWPTEKYAQLIERLAIIYPHLDCKIIMGPNDPEIKSYFTKPMTHVSYITGGMDDVGEALSGALFHIGNDAGITHVAGAYNIPTVGIYGPTGPGSWGSFAQYNELIWGKKGVCNIRCNYDVILNCEHKICLNSVTINRVLEALYKVLQKAYSNEESILKTNPQATLDFGKNDCLIKLYDNEFLLEYHNKNMKSQVETLLKDEELIDTNDENIKLVLDVLKQQHIIFIIPNFKNHNNVCCQEI</sequence>
<gene>
    <name evidence="3" type="ORF">LX78_01616</name>
</gene>
<dbReference type="SUPFAM" id="SSF53756">
    <property type="entry name" value="UDP-Glycosyltransferase/glycogen phosphorylase"/>
    <property type="match status" value="2"/>
</dbReference>
<dbReference type="GO" id="GO:0008713">
    <property type="term" value="F:ADP-heptose-lipopolysaccharide heptosyltransferase activity"/>
    <property type="evidence" value="ECO:0007669"/>
    <property type="project" value="TreeGrafter"/>
</dbReference>
<evidence type="ECO:0000256" key="1">
    <source>
        <dbReference type="ARBA" id="ARBA00022676"/>
    </source>
</evidence>
<evidence type="ECO:0000313" key="3">
    <source>
        <dbReference type="EMBL" id="PWK19136.1"/>
    </source>
</evidence>
<protein>
    <submittedName>
        <fullName evidence="3">Glycosyl transferase family 9 (Putative heptosyltransferase)</fullName>
    </submittedName>
</protein>
<dbReference type="InterPro" id="IPR002201">
    <property type="entry name" value="Glyco_trans_9"/>
</dbReference>
<organism evidence="3 4">
    <name type="scientific">Xanthomarina spongicola</name>
    <dbReference type="NCBI Taxonomy" id="570520"/>
    <lineage>
        <taxon>Bacteria</taxon>
        <taxon>Pseudomonadati</taxon>
        <taxon>Bacteroidota</taxon>
        <taxon>Flavobacteriia</taxon>
        <taxon>Flavobacteriales</taxon>
        <taxon>Flavobacteriaceae</taxon>
        <taxon>Xanthomarina</taxon>
    </lineage>
</organism>
<name>A0A316DMZ9_9FLAO</name>
<dbReference type="AlphaFoldDB" id="A0A316DMZ9"/>
<dbReference type="Gene3D" id="3.40.50.2000">
    <property type="entry name" value="Glycogen Phosphorylase B"/>
    <property type="match status" value="2"/>
</dbReference>
<dbReference type="OrthoDB" id="9797795at2"/>
<dbReference type="Proteomes" id="UP000245430">
    <property type="component" value="Unassembled WGS sequence"/>
</dbReference>
<dbReference type="InterPro" id="IPR051199">
    <property type="entry name" value="LPS_LOS_Heptosyltrfase"/>
</dbReference>
<evidence type="ECO:0000256" key="2">
    <source>
        <dbReference type="ARBA" id="ARBA00022679"/>
    </source>
</evidence>
<dbReference type="EMBL" id="QGGP01000003">
    <property type="protein sequence ID" value="PWK19136.1"/>
    <property type="molecule type" value="Genomic_DNA"/>
</dbReference>
<accession>A0A316DMZ9</accession>
<dbReference type="RefSeq" id="WP_109682135.1">
    <property type="nucleotide sequence ID" value="NZ_QGGP01000003.1"/>
</dbReference>
<comment type="caution">
    <text evidence="3">The sequence shown here is derived from an EMBL/GenBank/DDBJ whole genome shotgun (WGS) entry which is preliminary data.</text>
</comment>
<proteinExistence type="predicted"/>
<keyword evidence="1" id="KW-0328">Glycosyltransferase</keyword>
<keyword evidence="2 3" id="KW-0808">Transferase</keyword>
<evidence type="ECO:0000313" key="4">
    <source>
        <dbReference type="Proteomes" id="UP000245430"/>
    </source>
</evidence>
<dbReference type="GO" id="GO:0009244">
    <property type="term" value="P:lipopolysaccharide core region biosynthetic process"/>
    <property type="evidence" value="ECO:0007669"/>
    <property type="project" value="TreeGrafter"/>
</dbReference>
<reference evidence="3 4" key="1">
    <citation type="submission" date="2018-05" db="EMBL/GenBank/DDBJ databases">
        <title>Genomic Encyclopedia of Archaeal and Bacterial Type Strains, Phase II (KMG-II): from individual species to whole genera.</title>
        <authorList>
            <person name="Goeker M."/>
        </authorList>
    </citation>
    <scope>NUCLEOTIDE SEQUENCE [LARGE SCALE GENOMIC DNA]</scope>
    <source>
        <strain evidence="3 4">DSM 22637</strain>
    </source>
</reference>
<keyword evidence="4" id="KW-1185">Reference proteome</keyword>
<dbReference type="GO" id="GO:0005829">
    <property type="term" value="C:cytosol"/>
    <property type="evidence" value="ECO:0007669"/>
    <property type="project" value="TreeGrafter"/>
</dbReference>
<dbReference type="Pfam" id="PF01075">
    <property type="entry name" value="Glyco_transf_9"/>
    <property type="match status" value="1"/>
</dbReference>
<dbReference type="CDD" id="cd03789">
    <property type="entry name" value="GT9_LPS_heptosyltransferase"/>
    <property type="match status" value="1"/>
</dbReference>
<dbReference type="PANTHER" id="PTHR30160">
    <property type="entry name" value="TETRAACYLDISACCHARIDE 4'-KINASE-RELATED"/>
    <property type="match status" value="1"/>
</dbReference>